<dbReference type="EMBL" id="UGPB01000001">
    <property type="protein sequence ID" value="STY31688.1"/>
    <property type="molecule type" value="Genomic_DNA"/>
</dbReference>
<accession>A0A378LV18</accession>
<gene>
    <name evidence="1" type="ORF">NCTC11532_03018</name>
</gene>
<dbReference type="RefSeq" id="WP_031566636.1">
    <property type="nucleotide sequence ID" value="NZ_CAAAIS010000017.1"/>
</dbReference>
<protein>
    <submittedName>
        <fullName evidence="1">Dot/Icm T4SS effector</fullName>
    </submittedName>
</protein>
<name>A0A378LV18_9GAMM</name>
<keyword evidence="2" id="KW-1185">Reference proteome</keyword>
<evidence type="ECO:0000313" key="2">
    <source>
        <dbReference type="Proteomes" id="UP000255297"/>
    </source>
</evidence>
<dbReference type="STRING" id="1122170.GCA_000701265_01481"/>
<sequence>MWSKFHSYNFFKKGANIGKTLFEMGDPLVGKKIIKLQQKSLLIRADGRGLGQLHQQGGLIPRISEKQLEGVRQSQVERYQKFNDTPFAWGACSSLQDLLVFLKHNKSHAENCWIHKFYGKATPLIVLKYEVGMDSEGLDKENETMIVEHIPFKQFIASTCPKFRDKFMNGGLVPNAMHDFNPYLPKSMRMSDLLSEKSILTWLMINNSEQAFKEICLSLYQDMTSEALAFRFPKDPDLLSVIQNVLGEKEHSLRL</sequence>
<organism evidence="1 2">
    <name type="scientific">Legionella wadsworthii</name>
    <dbReference type="NCBI Taxonomy" id="28088"/>
    <lineage>
        <taxon>Bacteria</taxon>
        <taxon>Pseudomonadati</taxon>
        <taxon>Pseudomonadota</taxon>
        <taxon>Gammaproteobacteria</taxon>
        <taxon>Legionellales</taxon>
        <taxon>Legionellaceae</taxon>
        <taxon>Legionella</taxon>
    </lineage>
</organism>
<proteinExistence type="predicted"/>
<evidence type="ECO:0000313" key="1">
    <source>
        <dbReference type="EMBL" id="STY31688.1"/>
    </source>
</evidence>
<dbReference type="OrthoDB" id="5640732at2"/>
<dbReference type="Proteomes" id="UP000255297">
    <property type="component" value="Unassembled WGS sequence"/>
</dbReference>
<reference evidence="1 2" key="1">
    <citation type="submission" date="2018-06" db="EMBL/GenBank/DDBJ databases">
        <authorList>
            <consortium name="Pathogen Informatics"/>
            <person name="Doyle S."/>
        </authorList>
    </citation>
    <scope>NUCLEOTIDE SEQUENCE [LARGE SCALE GENOMIC DNA]</scope>
    <source>
        <strain evidence="1 2">NCTC11532</strain>
    </source>
</reference>
<dbReference type="AlphaFoldDB" id="A0A378LV18"/>